<accession>A0ABD5LQ63</accession>
<sequence length="79" mass="8773">MQISELAQGVAAKFEQSRIVFWYDPEQSFTEELEHLANSLSLAKESGDKAADITARVLPNDLTILNMGNESVLAVKKTY</sequence>
<organism evidence="1">
    <name type="scientific">Proteus mirabilis</name>
    <dbReference type="NCBI Taxonomy" id="584"/>
    <lineage>
        <taxon>Bacteria</taxon>
        <taxon>Pseudomonadati</taxon>
        <taxon>Pseudomonadota</taxon>
        <taxon>Gammaproteobacteria</taxon>
        <taxon>Enterobacterales</taxon>
        <taxon>Morganellaceae</taxon>
        <taxon>Proteus</taxon>
    </lineage>
</organism>
<proteinExistence type="predicted"/>
<reference evidence="1" key="1">
    <citation type="submission" date="2021-05" db="EMBL/GenBank/DDBJ databases">
        <title>First report of NDM-5 and VEB-6 producing Proteus mirabilis isolated from blood of a sepsis patient in Kolkata, India.</title>
        <authorList>
            <person name="Halder G."/>
            <person name="Chaudhuri B."/>
            <person name="Dutta S."/>
        </authorList>
    </citation>
    <scope>NUCLEOTIDE SEQUENCE [LARGE SCALE GENOMIC DNA]</scope>
    <source>
        <strain evidence="1">7049</strain>
    </source>
</reference>
<dbReference type="AlphaFoldDB" id="A0ABD5LQ63"/>
<name>A0ABD5LQ63_PROMI</name>
<evidence type="ECO:0000313" key="1">
    <source>
        <dbReference type="EMBL" id="MEY2343483.1"/>
    </source>
</evidence>
<gene>
    <name evidence="1" type="ORF">I3679_000795</name>
</gene>
<comment type="caution">
    <text evidence="1">The sequence shown here is derived from an EMBL/GenBank/DDBJ whole genome shotgun (WGS) entry which is preliminary data.</text>
</comment>
<dbReference type="EMBL" id="JADQCH020000001">
    <property type="protein sequence ID" value="MEY2343483.1"/>
    <property type="molecule type" value="Genomic_DNA"/>
</dbReference>
<protein>
    <submittedName>
        <fullName evidence="1">Uncharacterized protein</fullName>
    </submittedName>
</protein>